<evidence type="ECO:0000313" key="2">
    <source>
        <dbReference type="Proteomes" id="UP000198211"/>
    </source>
</evidence>
<dbReference type="AlphaFoldDB" id="A0A225VB90"/>
<reference evidence="2" key="1">
    <citation type="submission" date="2017-03" db="EMBL/GenBank/DDBJ databases">
        <title>Phytopthora megakarya and P. palmivora, two closely related causual agents of cacao black pod achieved similar genome size and gene model numbers by different mechanisms.</title>
        <authorList>
            <person name="Ali S."/>
            <person name="Shao J."/>
            <person name="Larry D.J."/>
            <person name="Kronmiller B."/>
            <person name="Shen D."/>
            <person name="Strem M.D."/>
            <person name="Melnick R.L."/>
            <person name="Guiltinan M.J."/>
            <person name="Tyler B.M."/>
            <person name="Meinhardt L.W."/>
            <person name="Bailey B.A."/>
        </authorList>
    </citation>
    <scope>NUCLEOTIDE SEQUENCE [LARGE SCALE GENOMIC DNA]</scope>
    <source>
        <strain evidence="2">zdho120</strain>
    </source>
</reference>
<dbReference type="OrthoDB" id="120719at2759"/>
<dbReference type="EMBL" id="NBNE01006220">
    <property type="protein sequence ID" value="OWZ02364.1"/>
    <property type="molecule type" value="Genomic_DNA"/>
</dbReference>
<organism evidence="1 2">
    <name type="scientific">Phytophthora megakarya</name>
    <dbReference type="NCBI Taxonomy" id="4795"/>
    <lineage>
        <taxon>Eukaryota</taxon>
        <taxon>Sar</taxon>
        <taxon>Stramenopiles</taxon>
        <taxon>Oomycota</taxon>
        <taxon>Peronosporomycetes</taxon>
        <taxon>Peronosporales</taxon>
        <taxon>Peronosporaceae</taxon>
        <taxon>Phytophthora</taxon>
    </lineage>
</organism>
<accession>A0A225VB90</accession>
<name>A0A225VB90_9STRA</name>
<gene>
    <name evidence="1" type="ORF">PHMEG_00026086</name>
</gene>
<dbReference type="Proteomes" id="UP000198211">
    <property type="component" value="Unassembled WGS sequence"/>
</dbReference>
<evidence type="ECO:0000313" key="1">
    <source>
        <dbReference type="EMBL" id="OWZ02364.1"/>
    </source>
</evidence>
<protein>
    <submittedName>
        <fullName evidence="1">Uncharacterized protein</fullName>
    </submittedName>
</protein>
<sequence length="95" mass="10745">MSKNSVTTAPAQADKVHGFAITLRSLRQESSHDIRFISGQEATLLFDFAETGNPIDIRPNFQRRRKHKLPISFPAAADRAGLKMIRSRLKKSRQL</sequence>
<proteinExistence type="predicted"/>
<keyword evidence="2" id="KW-1185">Reference proteome</keyword>
<comment type="caution">
    <text evidence="1">The sequence shown here is derived from an EMBL/GenBank/DDBJ whole genome shotgun (WGS) entry which is preliminary data.</text>
</comment>